<dbReference type="AlphaFoldDB" id="A0A3N4I1D6"/>
<evidence type="ECO:0000313" key="2">
    <source>
        <dbReference type="EMBL" id="RPA78508.1"/>
    </source>
</evidence>
<feature type="region of interest" description="Disordered" evidence="1">
    <location>
        <begin position="37"/>
        <end position="68"/>
    </location>
</feature>
<protein>
    <submittedName>
        <fullName evidence="2">Uncharacterized protein</fullName>
    </submittedName>
</protein>
<evidence type="ECO:0000256" key="1">
    <source>
        <dbReference type="SAM" id="MobiDB-lite"/>
    </source>
</evidence>
<keyword evidence="3" id="KW-1185">Reference proteome</keyword>
<accession>A0A3N4I1D6</accession>
<gene>
    <name evidence="2" type="ORF">BJ508DRAFT_309147</name>
</gene>
<sequence length="220" mass="24930">MEARGSKPLHSSIETTPPLFQLKRLHETAIERPSKLCDRFEGGQSGGPVTTQHAPHSHTRRDAAENPTEYATSRFSVHHNNRYTPRVEQAAKAPTIHEMPETRPGWYAASKIDPKEHHAALLESLHTLGPQAFQRSFEAASSAPDHTVGLISDSVIRKLQCATSLQMRAEEALRFRFSPLTESKSVQGLPNSYSSSRRLFQQCRWRPSSRKRNVWQRIKM</sequence>
<proteinExistence type="predicted"/>
<organism evidence="2 3">
    <name type="scientific">Ascobolus immersus RN42</name>
    <dbReference type="NCBI Taxonomy" id="1160509"/>
    <lineage>
        <taxon>Eukaryota</taxon>
        <taxon>Fungi</taxon>
        <taxon>Dikarya</taxon>
        <taxon>Ascomycota</taxon>
        <taxon>Pezizomycotina</taxon>
        <taxon>Pezizomycetes</taxon>
        <taxon>Pezizales</taxon>
        <taxon>Ascobolaceae</taxon>
        <taxon>Ascobolus</taxon>
    </lineage>
</organism>
<dbReference type="EMBL" id="ML119710">
    <property type="protein sequence ID" value="RPA78508.1"/>
    <property type="molecule type" value="Genomic_DNA"/>
</dbReference>
<name>A0A3N4I1D6_ASCIM</name>
<evidence type="ECO:0000313" key="3">
    <source>
        <dbReference type="Proteomes" id="UP000275078"/>
    </source>
</evidence>
<reference evidence="2 3" key="1">
    <citation type="journal article" date="2018" name="Nat. Ecol. Evol.">
        <title>Pezizomycetes genomes reveal the molecular basis of ectomycorrhizal truffle lifestyle.</title>
        <authorList>
            <person name="Murat C."/>
            <person name="Payen T."/>
            <person name="Noel B."/>
            <person name="Kuo A."/>
            <person name="Morin E."/>
            <person name="Chen J."/>
            <person name="Kohler A."/>
            <person name="Krizsan K."/>
            <person name="Balestrini R."/>
            <person name="Da Silva C."/>
            <person name="Montanini B."/>
            <person name="Hainaut M."/>
            <person name="Levati E."/>
            <person name="Barry K.W."/>
            <person name="Belfiori B."/>
            <person name="Cichocki N."/>
            <person name="Clum A."/>
            <person name="Dockter R.B."/>
            <person name="Fauchery L."/>
            <person name="Guy J."/>
            <person name="Iotti M."/>
            <person name="Le Tacon F."/>
            <person name="Lindquist E.A."/>
            <person name="Lipzen A."/>
            <person name="Malagnac F."/>
            <person name="Mello A."/>
            <person name="Molinier V."/>
            <person name="Miyauchi S."/>
            <person name="Poulain J."/>
            <person name="Riccioni C."/>
            <person name="Rubini A."/>
            <person name="Sitrit Y."/>
            <person name="Splivallo R."/>
            <person name="Traeger S."/>
            <person name="Wang M."/>
            <person name="Zifcakova L."/>
            <person name="Wipf D."/>
            <person name="Zambonelli A."/>
            <person name="Paolocci F."/>
            <person name="Nowrousian M."/>
            <person name="Ottonello S."/>
            <person name="Baldrian P."/>
            <person name="Spatafora J.W."/>
            <person name="Henrissat B."/>
            <person name="Nagy L.G."/>
            <person name="Aury J.M."/>
            <person name="Wincker P."/>
            <person name="Grigoriev I.V."/>
            <person name="Bonfante P."/>
            <person name="Martin F.M."/>
        </authorList>
    </citation>
    <scope>NUCLEOTIDE SEQUENCE [LARGE SCALE GENOMIC DNA]</scope>
    <source>
        <strain evidence="2 3">RN42</strain>
    </source>
</reference>
<dbReference type="Proteomes" id="UP000275078">
    <property type="component" value="Unassembled WGS sequence"/>
</dbReference>